<feature type="transmembrane region" description="Helical" evidence="8">
    <location>
        <begin position="687"/>
        <end position="712"/>
    </location>
</feature>
<feature type="transmembrane region" description="Helical" evidence="8">
    <location>
        <begin position="282"/>
        <end position="300"/>
    </location>
</feature>
<dbReference type="Pfam" id="PF03176">
    <property type="entry name" value="MMPL"/>
    <property type="match status" value="2"/>
</dbReference>
<comment type="subcellular location">
    <subcellularLocation>
        <location evidence="1">Cell membrane</location>
        <topology evidence="1">Multi-pass membrane protein</topology>
    </subcellularLocation>
</comment>
<keyword evidence="6 8" id="KW-0472">Membrane</keyword>
<gene>
    <name evidence="10" type="ORF">BBK14_11605</name>
</gene>
<evidence type="ECO:0000256" key="2">
    <source>
        <dbReference type="ARBA" id="ARBA00010157"/>
    </source>
</evidence>
<evidence type="ECO:0000256" key="1">
    <source>
        <dbReference type="ARBA" id="ARBA00004651"/>
    </source>
</evidence>
<feature type="transmembrane region" description="Helical" evidence="8">
    <location>
        <begin position="630"/>
        <end position="648"/>
    </location>
</feature>
<dbReference type="SUPFAM" id="SSF82866">
    <property type="entry name" value="Multidrug efflux transporter AcrB transmembrane domain"/>
    <property type="match status" value="2"/>
</dbReference>
<evidence type="ECO:0000256" key="3">
    <source>
        <dbReference type="ARBA" id="ARBA00022475"/>
    </source>
</evidence>
<dbReference type="Proteomes" id="UP000179769">
    <property type="component" value="Unassembled WGS sequence"/>
</dbReference>
<comment type="caution">
    <text evidence="10">The sequence shown here is derived from an EMBL/GenBank/DDBJ whole genome shotgun (WGS) entry which is preliminary data.</text>
</comment>
<dbReference type="RefSeq" id="WP_071060271.1">
    <property type="nucleotide sequence ID" value="NZ_MAXA01000047.1"/>
</dbReference>
<evidence type="ECO:0000256" key="4">
    <source>
        <dbReference type="ARBA" id="ARBA00022692"/>
    </source>
</evidence>
<keyword evidence="4 8" id="KW-0812">Transmembrane</keyword>
<protein>
    <recommendedName>
        <fullName evidence="9">Membrane transport protein MMPL domain-containing protein</fullName>
    </recommendedName>
</protein>
<feature type="transmembrane region" description="Helical" evidence="8">
    <location>
        <begin position="718"/>
        <end position="741"/>
    </location>
</feature>
<feature type="transmembrane region" description="Helical" evidence="8">
    <location>
        <begin position="410"/>
        <end position="428"/>
    </location>
</feature>
<keyword evidence="5 8" id="KW-1133">Transmembrane helix</keyword>
<evidence type="ECO:0000313" key="11">
    <source>
        <dbReference type="Proteomes" id="UP000179769"/>
    </source>
</evidence>
<evidence type="ECO:0000256" key="7">
    <source>
        <dbReference type="SAM" id="MobiDB-lite"/>
    </source>
</evidence>
<dbReference type="AlphaFoldDB" id="A0A1S1RAG3"/>
<evidence type="ECO:0000313" key="10">
    <source>
        <dbReference type="EMBL" id="OHV42252.1"/>
    </source>
</evidence>
<proteinExistence type="inferred from homology"/>
<feature type="transmembrane region" description="Helical" evidence="8">
    <location>
        <begin position="242"/>
        <end position="262"/>
    </location>
</feature>
<feature type="transmembrane region" description="Helical" evidence="8">
    <location>
        <begin position="321"/>
        <end position="344"/>
    </location>
</feature>
<dbReference type="InterPro" id="IPR004869">
    <property type="entry name" value="MMPL_dom"/>
</dbReference>
<evidence type="ECO:0000256" key="5">
    <source>
        <dbReference type="ARBA" id="ARBA00022989"/>
    </source>
</evidence>
<feature type="region of interest" description="Disordered" evidence="7">
    <location>
        <begin position="767"/>
        <end position="792"/>
    </location>
</feature>
<feature type="region of interest" description="Disordered" evidence="7">
    <location>
        <begin position="125"/>
        <end position="146"/>
    </location>
</feature>
<dbReference type="Gene3D" id="1.20.1640.10">
    <property type="entry name" value="Multidrug efflux transporter AcrB transmembrane domain"/>
    <property type="match status" value="2"/>
</dbReference>
<keyword evidence="3" id="KW-1003">Cell membrane</keyword>
<dbReference type="EMBL" id="MAXA01000047">
    <property type="protein sequence ID" value="OHV42252.1"/>
    <property type="molecule type" value="Genomic_DNA"/>
</dbReference>
<name>A0A1S1RAG3_9ACTN</name>
<reference evidence="11" key="1">
    <citation type="submission" date="2016-07" db="EMBL/GenBank/DDBJ databases">
        <title>Frankia sp. NRRL B-16219 Genome sequencing.</title>
        <authorList>
            <person name="Ghodhbane-Gtari F."/>
            <person name="Swanson E."/>
            <person name="Gueddou A."/>
            <person name="Louati M."/>
            <person name="Nouioui I."/>
            <person name="Hezbri K."/>
            <person name="Abebe-Akele F."/>
            <person name="Simpson S."/>
            <person name="Morris K."/>
            <person name="Thomas K."/>
            <person name="Gtari M."/>
            <person name="Tisa L.S."/>
        </authorList>
    </citation>
    <scope>NUCLEOTIDE SEQUENCE [LARGE SCALE GENOMIC DNA]</scope>
    <source>
        <strain evidence="11">NRRL B-16219</strain>
    </source>
</reference>
<keyword evidence="11" id="KW-1185">Reference proteome</keyword>
<sequence>MGTYLYRLGQASHRHRRVVLALWLALLGLAGAGTATLPGAGTATPAGTAAGTLVAAGSESQRAADLLRRRLPGTGADTATARLVLTLDAGDGARARLDDPVHRQAIEDVLAALGQAPLVGRVGDPFGGSGPGADGEPGAPGVGSVEGGISSDGRMAYTQVTYTVRDTQLTARARAALFAAAGPARAAGIDVEFGGTALDGVPERSYLGSAEPAVAAGILAAAVLAAVLGVLIVAFGSSVAAALALLTAVVGVAVGGCAAWVVTSRTGTGPATPLPVPGAVPVAVAVLGLTVAIGGALLVVTRYRNGLAEGRRREEVAGNAVATAGSIVVLSGLMTAGTLTALSVARVPALTTIGLASAGIIMIATLGTLTLLPAVLGFAGSKVTARATGRAGRGRDGGERWGRFVVRRRIPALLLALAALGAVAAPVADLRLGLPDSGATASEGTQRRAYDQLAAGFGAGFNGPLLLMVDAADSADPTAAASRVRTAVAALGAVALTTEPRFDPSGDLATMTVIPVSGPGDPGTADLVRRIRAEAGALAVTTGTRVRVTGRTAIGLDVSWRLARVLPLYLTVLAALAIAVLAVASRSVLVPLKGVLSAGLSAVAALGAMVAGFQWGWLGGCLGVERSGPVAAVLPIVVIGLLTALATSHELHLVARSRAELLRTGDPGQAVVRGTADAARAVTASTIIAVVASGAVVAASTGVMAGVLGALAAPAGPITASIGLVLAFGVTVDAFVVRLTLGAAVMSLLGRAAWWLPRLPDHLPAAASPGPAASPPLPAEVPTPASTPVPASMPASAAVATPAVAPALASVPGPAKVPTPVSAEAGTGAGAGASV</sequence>
<feature type="domain" description="Membrane transport protein MMPL" evidence="9">
    <location>
        <begin position="506"/>
        <end position="756"/>
    </location>
</feature>
<feature type="transmembrane region" description="Helical" evidence="8">
    <location>
        <begin position="566"/>
        <end position="584"/>
    </location>
</feature>
<organism evidence="10 11">
    <name type="scientific">Parafrankia soli</name>
    <dbReference type="NCBI Taxonomy" id="2599596"/>
    <lineage>
        <taxon>Bacteria</taxon>
        <taxon>Bacillati</taxon>
        <taxon>Actinomycetota</taxon>
        <taxon>Actinomycetes</taxon>
        <taxon>Frankiales</taxon>
        <taxon>Frankiaceae</taxon>
        <taxon>Parafrankia</taxon>
    </lineage>
</organism>
<evidence type="ECO:0000259" key="9">
    <source>
        <dbReference type="Pfam" id="PF03176"/>
    </source>
</evidence>
<feature type="region of interest" description="Disordered" evidence="7">
    <location>
        <begin position="815"/>
        <end position="835"/>
    </location>
</feature>
<feature type="compositionally biased region" description="Pro residues" evidence="7">
    <location>
        <begin position="772"/>
        <end position="787"/>
    </location>
</feature>
<feature type="transmembrane region" description="Helical" evidence="8">
    <location>
        <begin position="213"/>
        <end position="235"/>
    </location>
</feature>
<dbReference type="GO" id="GO:0005886">
    <property type="term" value="C:plasma membrane"/>
    <property type="evidence" value="ECO:0007669"/>
    <property type="project" value="UniProtKB-SubCell"/>
</dbReference>
<feature type="domain" description="Membrane transport protein MMPL" evidence="9">
    <location>
        <begin position="55"/>
        <end position="408"/>
    </location>
</feature>
<accession>A0A1S1RAG3</accession>
<comment type="similarity">
    <text evidence="2">Belongs to the resistance-nodulation-cell division (RND) (TC 2.A.6) family. MmpL subfamily.</text>
</comment>
<dbReference type="PANTHER" id="PTHR33406">
    <property type="entry name" value="MEMBRANE PROTEIN MJ1562-RELATED"/>
    <property type="match status" value="1"/>
</dbReference>
<evidence type="ECO:0000256" key="8">
    <source>
        <dbReference type="SAM" id="Phobius"/>
    </source>
</evidence>
<dbReference type="InterPro" id="IPR050545">
    <property type="entry name" value="Mycobact_MmpL"/>
</dbReference>
<dbReference type="PANTHER" id="PTHR33406:SF11">
    <property type="entry name" value="MEMBRANE PROTEIN SCO6666-RELATED"/>
    <property type="match status" value="1"/>
</dbReference>
<dbReference type="OrthoDB" id="7051771at2"/>
<feature type="transmembrane region" description="Helical" evidence="8">
    <location>
        <begin position="356"/>
        <end position="380"/>
    </location>
</feature>
<feature type="transmembrane region" description="Helical" evidence="8">
    <location>
        <begin position="596"/>
        <end position="618"/>
    </location>
</feature>
<evidence type="ECO:0000256" key="6">
    <source>
        <dbReference type="ARBA" id="ARBA00023136"/>
    </source>
</evidence>